<dbReference type="PANTHER" id="PTHR35535:SF1">
    <property type="entry name" value="HEAT SHOCK PROTEIN HSLJ"/>
    <property type="match status" value="1"/>
</dbReference>
<dbReference type="InterPro" id="IPR038670">
    <property type="entry name" value="HslJ-like_sf"/>
</dbReference>
<dbReference type="InterPro" id="IPR053147">
    <property type="entry name" value="Hsp_HslJ-like"/>
</dbReference>
<sequence length="141" mass="15222">MRQSMKHTLFLFLIGITVLTACATKKIKQGNASLEGKRWDLVSVDGKSAANSGSYIEFDSTSGKVSGKGGCNGFGGTYTSETDNKLKIEGIISTKMACDHLDIENSFFRILEKTDRYAINKGALQLYQGNSLLATLKAASL</sequence>
<dbReference type="Pfam" id="PF03724">
    <property type="entry name" value="META"/>
    <property type="match status" value="1"/>
</dbReference>
<dbReference type="EMBL" id="RXOC01000003">
    <property type="protein sequence ID" value="RXF71275.1"/>
    <property type="molecule type" value="Genomic_DNA"/>
</dbReference>
<feature type="domain" description="DUF306" evidence="1">
    <location>
        <begin position="32"/>
        <end position="131"/>
    </location>
</feature>
<comment type="caution">
    <text evidence="2">The sequence shown here is derived from an EMBL/GenBank/DDBJ whole genome shotgun (WGS) entry which is preliminary data.</text>
</comment>
<dbReference type="PROSITE" id="PS51257">
    <property type="entry name" value="PROKAR_LIPOPROTEIN"/>
    <property type="match status" value="1"/>
</dbReference>
<protein>
    <submittedName>
        <fullName evidence="2">META domain-containing protein</fullName>
    </submittedName>
</protein>
<proteinExistence type="predicted"/>
<evidence type="ECO:0000313" key="3">
    <source>
        <dbReference type="Proteomes" id="UP000290848"/>
    </source>
</evidence>
<dbReference type="Gene3D" id="2.40.128.270">
    <property type="match status" value="1"/>
</dbReference>
<dbReference type="Proteomes" id="UP000290848">
    <property type="component" value="Unassembled WGS sequence"/>
</dbReference>
<accession>A0A4Q0MDG4</accession>
<gene>
    <name evidence="2" type="ORF">EKH83_06185</name>
</gene>
<organism evidence="2 3">
    <name type="scientific">Arcticibacter tournemirensis</name>
    <dbReference type="NCBI Taxonomy" id="699437"/>
    <lineage>
        <taxon>Bacteria</taxon>
        <taxon>Pseudomonadati</taxon>
        <taxon>Bacteroidota</taxon>
        <taxon>Sphingobacteriia</taxon>
        <taxon>Sphingobacteriales</taxon>
        <taxon>Sphingobacteriaceae</taxon>
        <taxon>Arcticibacter</taxon>
    </lineage>
</organism>
<reference evidence="2 3" key="1">
    <citation type="submission" date="2018-12" db="EMBL/GenBank/DDBJ databases">
        <title>The Draft Genome Sequence of the Soil Bacterium Pedobacter tournemirensis R1.</title>
        <authorList>
            <person name="He J."/>
        </authorList>
    </citation>
    <scope>NUCLEOTIDE SEQUENCE [LARGE SCALE GENOMIC DNA]</scope>
    <source>
        <strain evidence="2 3">R1</strain>
    </source>
</reference>
<evidence type="ECO:0000313" key="2">
    <source>
        <dbReference type="EMBL" id="RXF71275.1"/>
    </source>
</evidence>
<name>A0A4Q0MDG4_9SPHI</name>
<evidence type="ECO:0000259" key="1">
    <source>
        <dbReference type="Pfam" id="PF03724"/>
    </source>
</evidence>
<dbReference type="InterPro" id="IPR005184">
    <property type="entry name" value="DUF306_Meta_HslJ"/>
</dbReference>
<dbReference type="PANTHER" id="PTHR35535">
    <property type="entry name" value="HEAT SHOCK PROTEIN HSLJ"/>
    <property type="match status" value="1"/>
</dbReference>
<dbReference type="AlphaFoldDB" id="A0A4Q0MDG4"/>